<organism evidence="1 2">
    <name type="scientific">Pradoshia eiseniae</name>
    <dbReference type="NCBI Taxonomy" id="2064768"/>
    <lineage>
        <taxon>Bacteria</taxon>
        <taxon>Bacillati</taxon>
        <taxon>Bacillota</taxon>
        <taxon>Bacilli</taxon>
        <taxon>Bacillales</taxon>
        <taxon>Bacillaceae</taxon>
        <taxon>Pradoshia</taxon>
    </lineage>
</organism>
<name>A0A2S7MW89_9BACI</name>
<evidence type="ECO:0008006" key="3">
    <source>
        <dbReference type="Google" id="ProtNLM"/>
    </source>
</evidence>
<evidence type="ECO:0000313" key="1">
    <source>
        <dbReference type="EMBL" id="PQD94008.1"/>
    </source>
</evidence>
<sequence length="80" mass="9311">MNFIDELYQLYRDKLTGDDDDIDVLTLAVLEQLDRTDVLQLISELEDHELYNLMGLYLANSLKKRFANDLIEPGISKLIH</sequence>
<dbReference type="OrthoDB" id="2381948at2"/>
<dbReference type="Proteomes" id="UP000239663">
    <property type="component" value="Unassembled WGS sequence"/>
</dbReference>
<dbReference type="EMBL" id="PKOZ01000016">
    <property type="protein sequence ID" value="PQD94008.1"/>
    <property type="molecule type" value="Genomic_DNA"/>
</dbReference>
<gene>
    <name evidence="1" type="ORF">CYL18_16685</name>
</gene>
<keyword evidence="2" id="KW-1185">Reference proteome</keyword>
<dbReference type="Pfam" id="PF19651">
    <property type="entry name" value="DUF6154"/>
    <property type="match status" value="1"/>
</dbReference>
<proteinExistence type="predicted"/>
<protein>
    <recommendedName>
        <fullName evidence="3">Cytosolic protein</fullName>
    </recommendedName>
</protein>
<dbReference type="AlphaFoldDB" id="A0A2S7MW89"/>
<comment type="caution">
    <text evidence="1">The sequence shown here is derived from an EMBL/GenBank/DDBJ whole genome shotgun (WGS) entry which is preliminary data.</text>
</comment>
<accession>A0A2S7MW89</accession>
<dbReference type="InterPro" id="IPR046152">
    <property type="entry name" value="DUF6154"/>
</dbReference>
<dbReference type="RefSeq" id="WP_104850649.1">
    <property type="nucleotide sequence ID" value="NZ_PKOZ01000016.1"/>
</dbReference>
<evidence type="ECO:0000313" key="2">
    <source>
        <dbReference type="Proteomes" id="UP000239663"/>
    </source>
</evidence>
<reference evidence="1 2" key="1">
    <citation type="submission" date="2017-12" db="EMBL/GenBank/DDBJ databases">
        <title>Taxonomic description and draft genome of Pradoshia cofamensis Gen. nov., sp. nov., a thermotolerant bacillale isolated from anterior gut of earthworm Eisenia fetida.</title>
        <authorList>
            <person name="Saha T."/>
            <person name="Chakraborty R."/>
        </authorList>
    </citation>
    <scope>NUCLEOTIDE SEQUENCE [LARGE SCALE GENOMIC DNA]</scope>
    <source>
        <strain evidence="1 2">EAG3</strain>
    </source>
</reference>